<evidence type="ECO:0000256" key="1">
    <source>
        <dbReference type="SAM" id="Phobius"/>
    </source>
</evidence>
<organism evidence="2 3">
    <name type="scientific">Sphingomonas aerolata</name>
    <dbReference type="NCBI Taxonomy" id="185951"/>
    <lineage>
        <taxon>Bacteria</taxon>
        <taxon>Pseudomonadati</taxon>
        <taxon>Pseudomonadota</taxon>
        <taxon>Alphaproteobacteria</taxon>
        <taxon>Sphingomonadales</taxon>
        <taxon>Sphingomonadaceae</taxon>
        <taxon>Sphingomonas</taxon>
    </lineage>
</organism>
<dbReference type="EMBL" id="PZZN01000003">
    <property type="protein sequence ID" value="PTM44370.1"/>
    <property type="molecule type" value="Genomic_DNA"/>
</dbReference>
<keyword evidence="1" id="KW-1133">Transmembrane helix</keyword>
<evidence type="ECO:0008006" key="4">
    <source>
        <dbReference type="Google" id="ProtNLM"/>
    </source>
</evidence>
<keyword evidence="3" id="KW-1185">Reference proteome</keyword>
<comment type="caution">
    <text evidence="2">The sequence shown here is derived from an EMBL/GenBank/DDBJ whole genome shotgun (WGS) entry which is preliminary data.</text>
</comment>
<keyword evidence="1" id="KW-0812">Transmembrane</keyword>
<proteinExistence type="predicted"/>
<feature type="transmembrane region" description="Helical" evidence="1">
    <location>
        <begin position="68"/>
        <end position="91"/>
    </location>
</feature>
<dbReference type="Proteomes" id="UP000240996">
    <property type="component" value="Unassembled WGS sequence"/>
</dbReference>
<protein>
    <recommendedName>
        <fullName evidence="4">DoxX-like protein</fullName>
    </recommendedName>
</protein>
<keyword evidence="1" id="KW-0472">Membrane</keyword>
<evidence type="ECO:0000313" key="3">
    <source>
        <dbReference type="Proteomes" id="UP000240996"/>
    </source>
</evidence>
<evidence type="ECO:0000313" key="2">
    <source>
        <dbReference type="EMBL" id="PTM44370.1"/>
    </source>
</evidence>
<dbReference type="RefSeq" id="WP_107932935.1">
    <property type="nucleotide sequence ID" value="NZ_PZZN01000003.1"/>
</dbReference>
<name>A0A2T4YLU0_9SPHN</name>
<feature type="transmembrane region" description="Helical" evidence="1">
    <location>
        <begin position="6"/>
        <end position="23"/>
    </location>
</feature>
<reference evidence="2 3" key="1">
    <citation type="submission" date="2018-04" db="EMBL/GenBank/DDBJ databases">
        <title>Genomic Encyclopedia of Type Strains, Phase III (KMG-III): the genomes of soil and plant-associated and newly described type strains.</title>
        <authorList>
            <person name="Whitman W."/>
        </authorList>
    </citation>
    <scope>NUCLEOTIDE SEQUENCE [LARGE SCALE GENOMIC DNA]</scope>
    <source>
        <strain evidence="2 3">NW12</strain>
    </source>
</reference>
<accession>A0A2T4YLU0</accession>
<feature type="transmembrane region" description="Helical" evidence="1">
    <location>
        <begin position="44"/>
        <end position="62"/>
    </location>
</feature>
<dbReference type="AlphaFoldDB" id="A0A2T4YLU0"/>
<sequence>MVLLTLSHLVNVIVVTVIPALIARDVPAMTACYGVDSAARRILACLYATIAMASAVALIGQASGNTTLSIAIAGVLFPMQIAYKLMTIPAVGWRNPVVKSNLAIALLHTATLAAILHEGLLYAPGE</sequence>
<gene>
    <name evidence="2" type="ORF">C8J24_2574</name>
</gene>